<name>A0A2W1NCD2_PAEXE</name>
<proteinExistence type="predicted"/>
<keyword evidence="1" id="KW-0732">Signal</keyword>
<dbReference type="AlphaFoldDB" id="A0A2W1NCD2"/>
<dbReference type="RefSeq" id="WP_089199281.1">
    <property type="nucleotide sequence ID" value="NZ_NHRJ02000002.1"/>
</dbReference>
<keyword evidence="4" id="KW-1185">Reference proteome</keyword>
<dbReference type="Proteomes" id="UP000214746">
    <property type="component" value="Unassembled WGS sequence"/>
</dbReference>
<reference evidence="3" key="1">
    <citation type="submission" date="2018-06" db="EMBL/GenBank/DDBJ databases">
        <title>Paenibacillus xerothermodurans sp. nov. an extremely dry heat resistant spore forming bacterium isolated from the soil of Cape Canaveral, Florida.</title>
        <authorList>
            <person name="Seuylemezian A."/>
            <person name="Kaur N."/>
            <person name="Patil P."/>
            <person name="Patil P."/>
            <person name="Mayilraj S."/>
            <person name="Vaishampayan P."/>
        </authorList>
    </citation>
    <scope>NUCLEOTIDE SEQUENCE [LARGE SCALE GENOMIC DNA]</scope>
    <source>
        <strain evidence="3">ATCC 27380</strain>
    </source>
</reference>
<dbReference type="SUPFAM" id="SSF51126">
    <property type="entry name" value="Pectin lyase-like"/>
    <property type="match status" value="1"/>
</dbReference>
<dbReference type="Pfam" id="PF00754">
    <property type="entry name" value="F5_F8_type_C"/>
    <property type="match status" value="1"/>
</dbReference>
<evidence type="ECO:0000313" key="4">
    <source>
        <dbReference type="Proteomes" id="UP000214746"/>
    </source>
</evidence>
<dbReference type="Gene3D" id="2.160.20.10">
    <property type="entry name" value="Single-stranded right-handed beta-helix, Pectin lyase-like"/>
    <property type="match status" value="2"/>
</dbReference>
<dbReference type="InterPro" id="IPR008979">
    <property type="entry name" value="Galactose-bd-like_sf"/>
</dbReference>
<evidence type="ECO:0000256" key="1">
    <source>
        <dbReference type="SAM" id="SignalP"/>
    </source>
</evidence>
<feature type="domain" description="F5/8 type C" evidence="2">
    <location>
        <begin position="21"/>
        <end position="166"/>
    </location>
</feature>
<dbReference type="InterPro" id="IPR006626">
    <property type="entry name" value="PbH1"/>
</dbReference>
<protein>
    <recommendedName>
        <fullName evidence="2">F5/8 type C domain-containing protein</fullName>
    </recommendedName>
</protein>
<dbReference type="EMBL" id="NHRJ02000002">
    <property type="protein sequence ID" value="PZE22137.1"/>
    <property type="molecule type" value="Genomic_DNA"/>
</dbReference>
<sequence length="839" mass="90270">MKRFIKQRLSVLLSSAIIAQAFALPGEIHASSIESPFNDIVPVSVTDSSNDGNIPANAIDHNRATKWGTSIPGNWLQFDLGEPKQIGYLGMAFYIGDARPSKFDILVSNDGHSWQNVLTGQSSGTTNDIEPFKLAEPVEARYVRISGNGNTKSTYSGITEVQIYAPTSDGSTPVVSVPSFDPPKPEGYQPFTKAGMYNADGSVHAVHTPNAVTGRTINVTDFNVNLADNDTDDTKGIQAAIAAAQPGDEVYLPDGVYNLTASTDDYANTYNILLKSGVNFRGQSEQGTVLKTTLDKIKGSTVLKAPSLNNILISDLMITSTWNKAFPTTTSKNNPDAGGPDNAITIVNVGEQPAYNITVDNVTMERYMRVGVKVDSSRDIVVRNCLFRDTTDAGGGGTGYGMNFQGRPKVDRTGFKDDAVWNLAENNTFQGPHLRHGVLVQYMQHNSVIRNNTFKDIWLDAIDLHGEGEYLNEITGNVITNIRSGAGIGLGNTGGTAPYDHSASGHGNLIRNNIITESNDGVTVTMGTPGTVIENNVIKQSDDDNGSGITVQNGPGTIIRGNEISGSPVTGFWGIQLKHDNGDKNAGYIGKGDPKDVQIVYNLIVDNDNGIDVQAGTGIVLKNNYLKNATKDYNKGASADVREEWPLATPLPPTVVSADITSDGHEFIGDVVLSAPKFMRVDLYANDKVIGSVYGLGQPDLIIPVRLANGDYTLTAAAVDPFGHVSKTIAVTQLERAKSANAHLSSLTVKSDKKYGTHEVDFNIDTTEYRVQVDEPDNKLVVNAVTADSKAKLFIDGREQPSGQDVALEKLKKGDNAFKIQVKAENGQVKTYTLIVRRK</sequence>
<feature type="chain" id="PRO_5038829204" description="F5/8 type C domain-containing protein" evidence="1">
    <location>
        <begin position="24"/>
        <end position="839"/>
    </location>
</feature>
<dbReference type="SMART" id="SM00710">
    <property type="entry name" value="PbH1"/>
    <property type="match status" value="10"/>
</dbReference>
<dbReference type="Pfam" id="PF13229">
    <property type="entry name" value="Beta_helix"/>
    <property type="match status" value="2"/>
</dbReference>
<evidence type="ECO:0000259" key="2">
    <source>
        <dbReference type="PROSITE" id="PS50022"/>
    </source>
</evidence>
<organism evidence="3 4">
    <name type="scientific">Paenibacillus xerothermodurans</name>
    <dbReference type="NCBI Taxonomy" id="1977292"/>
    <lineage>
        <taxon>Bacteria</taxon>
        <taxon>Bacillati</taxon>
        <taxon>Bacillota</taxon>
        <taxon>Bacilli</taxon>
        <taxon>Bacillales</taxon>
        <taxon>Paenibacillaceae</taxon>
        <taxon>Paenibacillus</taxon>
    </lineage>
</organism>
<evidence type="ECO:0000313" key="3">
    <source>
        <dbReference type="EMBL" id="PZE22137.1"/>
    </source>
</evidence>
<dbReference type="OrthoDB" id="179999at2"/>
<dbReference type="InterPro" id="IPR012334">
    <property type="entry name" value="Pectin_lyas_fold"/>
</dbReference>
<dbReference type="Gene3D" id="2.60.120.260">
    <property type="entry name" value="Galactose-binding domain-like"/>
    <property type="match status" value="1"/>
</dbReference>
<dbReference type="InterPro" id="IPR039448">
    <property type="entry name" value="Beta_helix"/>
</dbReference>
<gene>
    <name evidence="3" type="ORF">CBW46_007065</name>
</gene>
<dbReference type="PROSITE" id="PS50022">
    <property type="entry name" value="FA58C_3"/>
    <property type="match status" value="1"/>
</dbReference>
<dbReference type="Pfam" id="PF12733">
    <property type="entry name" value="Cadherin-like"/>
    <property type="match status" value="1"/>
</dbReference>
<feature type="signal peptide" evidence="1">
    <location>
        <begin position="1"/>
        <end position="23"/>
    </location>
</feature>
<accession>A0A2W1NCD2</accession>
<dbReference type="InterPro" id="IPR011050">
    <property type="entry name" value="Pectin_lyase_fold/virulence"/>
</dbReference>
<comment type="caution">
    <text evidence="3">The sequence shown here is derived from an EMBL/GenBank/DDBJ whole genome shotgun (WGS) entry which is preliminary data.</text>
</comment>
<dbReference type="InterPro" id="IPR000421">
    <property type="entry name" value="FA58C"/>
</dbReference>
<dbReference type="InterPro" id="IPR025883">
    <property type="entry name" value="Cadherin-like_domain"/>
</dbReference>
<dbReference type="SUPFAM" id="SSF49785">
    <property type="entry name" value="Galactose-binding domain-like"/>
    <property type="match status" value="1"/>
</dbReference>